<organism evidence="4 5">
    <name type="scientific">Actinoplanes siamensis</name>
    <dbReference type="NCBI Taxonomy" id="1223317"/>
    <lineage>
        <taxon>Bacteria</taxon>
        <taxon>Bacillati</taxon>
        <taxon>Actinomycetota</taxon>
        <taxon>Actinomycetes</taxon>
        <taxon>Micromonosporales</taxon>
        <taxon>Micromonosporaceae</taxon>
        <taxon>Actinoplanes</taxon>
    </lineage>
</organism>
<dbReference type="InterPro" id="IPR050832">
    <property type="entry name" value="Bact_Acetyltransf"/>
</dbReference>
<accession>A0A919KC25</accession>
<evidence type="ECO:0000259" key="3">
    <source>
        <dbReference type="PROSITE" id="PS51186"/>
    </source>
</evidence>
<dbReference type="GO" id="GO:0016747">
    <property type="term" value="F:acyltransferase activity, transferring groups other than amino-acyl groups"/>
    <property type="evidence" value="ECO:0007669"/>
    <property type="project" value="InterPro"/>
</dbReference>
<dbReference type="SUPFAM" id="SSF55729">
    <property type="entry name" value="Acyl-CoA N-acyltransferases (Nat)"/>
    <property type="match status" value="1"/>
</dbReference>
<comment type="caution">
    <text evidence="4">The sequence shown here is derived from an EMBL/GenBank/DDBJ whole genome shotgun (WGS) entry which is preliminary data.</text>
</comment>
<keyword evidence="2" id="KW-0012">Acyltransferase</keyword>
<dbReference type="AlphaFoldDB" id="A0A919KC25"/>
<protein>
    <submittedName>
        <fullName evidence="4">N-acetyltransferase</fullName>
    </submittedName>
</protein>
<proteinExistence type="predicted"/>
<keyword evidence="5" id="KW-1185">Reference proteome</keyword>
<dbReference type="Gene3D" id="3.40.630.30">
    <property type="match status" value="1"/>
</dbReference>
<evidence type="ECO:0000256" key="1">
    <source>
        <dbReference type="ARBA" id="ARBA00022679"/>
    </source>
</evidence>
<dbReference type="Proteomes" id="UP000629619">
    <property type="component" value="Unassembled WGS sequence"/>
</dbReference>
<dbReference type="Pfam" id="PF00583">
    <property type="entry name" value="Acetyltransf_1"/>
    <property type="match status" value="1"/>
</dbReference>
<evidence type="ECO:0000256" key="2">
    <source>
        <dbReference type="ARBA" id="ARBA00023315"/>
    </source>
</evidence>
<keyword evidence="1" id="KW-0808">Transferase</keyword>
<name>A0A919KC25_9ACTN</name>
<gene>
    <name evidence="4" type="ORF">Asi03nite_03910</name>
</gene>
<dbReference type="PROSITE" id="PS51186">
    <property type="entry name" value="GNAT"/>
    <property type="match status" value="1"/>
</dbReference>
<dbReference type="PANTHER" id="PTHR43877">
    <property type="entry name" value="AMINOALKYLPHOSPHONATE N-ACETYLTRANSFERASE-RELATED-RELATED"/>
    <property type="match status" value="1"/>
</dbReference>
<dbReference type="EMBL" id="BOMW01000006">
    <property type="protein sequence ID" value="GIF02853.1"/>
    <property type="molecule type" value="Genomic_DNA"/>
</dbReference>
<dbReference type="InterPro" id="IPR000182">
    <property type="entry name" value="GNAT_dom"/>
</dbReference>
<evidence type="ECO:0000313" key="5">
    <source>
        <dbReference type="Proteomes" id="UP000629619"/>
    </source>
</evidence>
<reference evidence="4" key="1">
    <citation type="submission" date="2021-01" db="EMBL/GenBank/DDBJ databases">
        <title>Whole genome shotgun sequence of Actinoplanes siamensis NBRC 109076.</title>
        <authorList>
            <person name="Komaki H."/>
            <person name="Tamura T."/>
        </authorList>
    </citation>
    <scope>NUCLEOTIDE SEQUENCE</scope>
    <source>
        <strain evidence="4">NBRC 109076</strain>
    </source>
</reference>
<evidence type="ECO:0000313" key="4">
    <source>
        <dbReference type="EMBL" id="GIF02853.1"/>
    </source>
</evidence>
<dbReference type="CDD" id="cd04301">
    <property type="entry name" value="NAT_SF"/>
    <property type="match status" value="1"/>
</dbReference>
<dbReference type="RefSeq" id="WP_239102295.1">
    <property type="nucleotide sequence ID" value="NZ_BOMW01000006.1"/>
</dbReference>
<dbReference type="InterPro" id="IPR016181">
    <property type="entry name" value="Acyl_CoA_acyltransferase"/>
</dbReference>
<sequence length="168" mass="18101">MTESVIRSMTSSDVDAVAAVHVRGTQAGYAGLLPASHLASLDPLVFAARRRAVQEKPGRHTLVAWQDGRIVGFASFGPDRDDASLGELYAIYVDPPAWGSDAGRLLFRAASSMLAEAGYPALRLWVLAANQRARRFYERAGMTTDGVPVPHRAGAGVELPKLRYRGPL</sequence>
<feature type="domain" description="N-acetyltransferase" evidence="3">
    <location>
        <begin position="4"/>
        <end position="164"/>
    </location>
</feature>
<dbReference type="PANTHER" id="PTHR43877:SF2">
    <property type="entry name" value="AMINOALKYLPHOSPHONATE N-ACETYLTRANSFERASE-RELATED"/>
    <property type="match status" value="1"/>
</dbReference>